<feature type="transmembrane region" description="Helical" evidence="11">
    <location>
        <begin position="21"/>
        <end position="48"/>
    </location>
</feature>
<organism evidence="14 15">
    <name type="scientific">Thermophilibacter immobilis</name>
    <dbReference type="NCBI Taxonomy" id="2779519"/>
    <lineage>
        <taxon>Bacteria</taxon>
        <taxon>Bacillati</taxon>
        <taxon>Actinomycetota</taxon>
        <taxon>Coriobacteriia</taxon>
        <taxon>Coriobacteriales</taxon>
        <taxon>Atopobiaceae</taxon>
        <taxon>Thermophilibacter</taxon>
    </lineage>
</organism>
<dbReference type="PANTHER" id="PTHR47755">
    <property type="entry name" value="CELL DIVISION PROTEIN FTSX"/>
    <property type="match status" value="1"/>
</dbReference>
<dbReference type="PIRSF" id="PIRSF003097">
    <property type="entry name" value="FtsX"/>
    <property type="match status" value="1"/>
</dbReference>
<evidence type="ECO:0000313" key="15">
    <source>
        <dbReference type="Proteomes" id="UP000593735"/>
    </source>
</evidence>
<name>A0A7S7MBQ8_9ACTN</name>
<dbReference type="GO" id="GO:0051301">
    <property type="term" value="P:cell division"/>
    <property type="evidence" value="ECO:0007669"/>
    <property type="project" value="UniProtKB-KW"/>
</dbReference>
<keyword evidence="15" id="KW-1185">Reference proteome</keyword>
<evidence type="ECO:0000256" key="8">
    <source>
        <dbReference type="ARBA" id="ARBA00023136"/>
    </source>
</evidence>
<evidence type="ECO:0000256" key="10">
    <source>
        <dbReference type="PIRNR" id="PIRNR003097"/>
    </source>
</evidence>
<gene>
    <name evidence="14" type="ORF">INP52_00810</name>
</gene>
<dbReference type="Gene3D" id="3.30.70.3040">
    <property type="match status" value="1"/>
</dbReference>
<comment type="similarity">
    <text evidence="2 10">Belongs to the ABC-4 integral membrane protein family. FtsX subfamily.</text>
</comment>
<keyword evidence="7 11" id="KW-1133">Transmembrane helix</keyword>
<evidence type="ECO:0000259" key="12">
    <source>
        <dbReference type="Pfam" id="PF02687"/>
    </source>
</evidence>
<dbReference type="InterPro" id="IPR003838">
    <property type="entry name" value="ABC3_permease_C"/>
</dbReference>
<proteinExistence type="inferred from homology"/>
<dbReference type="EMBL" id="CP063767">
    <property type="protein sequence ID" value="QOY61508.1"/>
    <property type="molecule type" value="Genomic_DNA"/>
</dbReference>
<evidence type="ECO:0000256" key="4">
    <source>
        <dbReference type="ARBA" id="ARBA00022475"/>
    </source>
</evidence>
<dbReference type="PANTHER" id="PTHR47755:SF1">
    <property type="entry name" value="CELL DIVISION PROTEIN FTSX"/>
    <property type="match status" value="1"/>
</dbReference>
<evidence type="ECO:0000256" key="7">
    <source>
        <dbReference type="ARBA" id="ARBA00022989"/>
    </source>
</evidence>
<dbReference type="InterPro" id="IPR004513">
    <property type="entry name" value="FtsX"/>
</dbReference>
<sequence>MVPSNFGYSLRECGHHFRRNWTTVLGAVVTIFLSLFIIGLFVIASAMINNMVGSVEDRVTIQAFLSDDADQATVNSFQEDIASWDNVESVTYKSKDEALEDYQTSMSNRNASDALAALDSENPLPASLVIKLTDPQQVESTAQKIAQSSTFQKICDQSDNPAGDVKYGQETVEKLFSVTNYLRIGAIVLVALLTFVAFVFINNTIRLAITARRREIGIMRLVGASNGFIRGPFIMEGTLEAVIGALLAIVVLFVGVNALLPALSSSMAFLAFDVSSMTLYATFGLLLLLGVLIGFFGSAIAMRRYLKV</sequence>
<dbReference type="KEGG" id="tio:INP52_00810"/>
<keyword evidence="6 11" id="KW-0812">Transmembrane</keyword>
<evidence type="ECO:0000256" key="9">
    <source>
        <dbReference type="ARBA" id="ARBA00023306"/>
    </source>
</evidence>
<dbReference type="NCBIfam" id="NF038347">
    <property type="entry name" value="FtsX_Gpos"/>
    <property type="match status" value="1"/>
</dbReference>
<keyword evidence="4 10" id="KW-1003">Cell membrane</keyword>
<feature type="transmembrane region" description="Helical" evidence="11">
    <location>
        <begin position="239"/>
        <end position="260"/>
    </location>
</feature>
<dbReference type="Pfam" id="PF02687">
    <property type="entry name" value="FtsX"/>
    <property type="match status" value="1"/>
</dbReference>
<evidence type="ECO:0000259" key="13">
    <source>
        <dbReference type="Pfam" id="PF18075"/>
    </source>
</evidence>
<accession>A0A7S7MBQ8</accession>
<dbReference type="GO" id="GO:0005886">
    <property type="term" value="C:plasma membrane"/>
    <property type="evidence" value="ECO:0007669"/>
    <property type="project" value="UniProtKB-SubCell"/>
</dbReference>
<feature type="domain" description="FtsX extracellular" evidence="13">
    <location>
        <begin position="59"/>
        <end position="148"/>
    </location>
</feature>
<dbReference type="InterPro" id="IPR058204">
    <property type="entry name" value="FtsX_firmicutes-type"/>
</dbReference>
<evidence type="ECO:0000256" key="11">
    <source>
        <dbReference type="SAM" id="Phobius"/>
    </source>
</evidence>
<feature type="transmembrane region" description="Helical" evidence="11">
    <location>
        <begin position="280"/>
        <end position="302"/>
    </location>
</feature>
<evidence type="ECO:0000256" key="2">
    <source>
        <dbReference type="ARBA" id="ARBA00007379"/>
    </source>
</evidence>
<evidence type="ECO:0000256" key="1">
    <source>
        <dbReference type="ARBA" id="ARBA00004651"/>
    </source>
</evidence>
<evidence type="ECO:0000256" key="5">
    <source>
        <dbReference type="ARBA" id="ARBA00022618"/>
    </source>
</evidence>
<keyword evidence="8 10" id="KW-0472">Membrane</keyword>
<evidence type="ECO:0000313" key="14">
    <source>
        <dbReference type="EMBL" id="QOY61508.1"/>
    </source>
</evidence>
<comment type="subcellular location">
    <subcellularLocation>
        <location evidence="1">Cell membrane</location>
        <topology evidence="1">Multi-pass membrane protein</topology>
    </subcellularLocation>
</comment>
<evidence type="ECO:0000256" key="6">
    <source>
        <dbReference type="ARBA" id="ARBA00022692"/>
    </source>
</evidence>
<protein>
    <recommendedName>
        <fullName evidence="3 10">Cell division protein FtsX</fullName>
    </recommendedName>
</protein>
<feature type="transmembrane region" description="Helical" evidence="11">
    <location>
        <begin position="181"/>
        <end position="205"/>
    </location>
</feature>
<dbReference type="Pfam" id="PF18075">
    <property type="entry name" value="FtsX_ECD"/>
    <property type="match status" value="1"/>
</dbReference>
<feature type="domain" description="ABC3 transporter permease C-terminal" evidence="12">
    <location>
        <begin position="187"/>
        <end position="306"/>
    </location>
</feature>
<dbReference type="Proteomes" id="UP000593735">
    <property type="component" value="Chromosome"/>
</dbReference>
<keyword evidence="9 10" id="KW-0131">Cell cycle</keyword>
<keyword evidence="5 10" id="KW-0132">Cell division</keyword>
<dbReference type="InterPro" id="IPR040690">
    <property type="entry name" value="FtsX_ECD"/>
</dbReference>
<evidence type="ECO:0000256" key="3">
    <source>
        <dbReference type="ARBA" id="ARBA00021907"/>
    </source>
</evidence>
<reference evidence="14 15" key="1">
    <citation type="submission" date="2020-10" db="EMBL/GenBank/DDBJ databases">
        <title>Olsenella immobilis sp.nov., isolated from the mud in a fermentation cellar used for the production of Chinese strong-flavoured liquor.</title>
        <authorList>
            <person name="Lu L."/>
        </authorList>
    </citation>
    <scope>NUCLEOTIDE SEQUENCE [LARGE SCALE GENOMIC DNA]</scope>
    <source>
        <strain evidence="14 15">LZLJ-2</strain>
    </source>
</reference>
<dbReference type="AlphaFoldDB" id="A0A7S7MBQ8"/>